<proteinExistence type="predicted"/>
<accession>A0AAV5JDE3</accession>
<keyword evidence="2" id="KW-1185">Reference proteome</keyword>
<sequence length="53" mass="5742">MDSNSQASLASLPALSYFSDLDQAIASYCGSTVMREKEMDGQSQEEGSVFIFV</sequence>
<comment type="caution">
    <text evidence="1">The sequence shown here is derived from an EMBL/GenBank/DDBJ whole genome shotgun (WGS) entry which is preliminary data.</text>
</comment>
<evidence type="ECO:0000313" key="2">
    <source>
        <dbReference type="Proteomes" id="UP001054252"/>
    </source>
</evidence>
<gene>
    <name evidence="1" type="ORF">SLEP1_g21027</name>
</gene>
<organism evidence="1 2">
    <name type="scientific">Rubroshorea leprosula</name>
    <dbReference type="NCBI Taxonomy" id="152421"/>
    <lineage>
        <taxon>Eukaryota</taxon>
        <taxon>Viridiplantae</taxon>
        <taxon>Streptophyta</taxon>
        <taxon>Embryophyta</taxon>
        <taxon>Tracheophyta</taxon>
        <taxon>Spermatophyta</taxon>
        <taxon>Magnoliopsida</taxon>
        <taxon>eudicotyledons</taxon>
        <taxon>Gunneridae</taxon>
        <taxon>Pentapetalae</taxon>
        <taxon>rosids</taxon>
        <taxon>malvids</taxon>
        <taxon>Malvales</taxon>
        <taxon>Dipterocarpaceae</taxon>
        <taxon>Rubroshorea</taxon>
    </lineage>
</organism>
<reference evidence="1 2" key="1">
    <citation type="journal article" date="2021" name="Commun. Biol.">
        <title>The genome of Shorea leprosula (Dipterocarpaceae) highlights the ecological relevance of drought in aseasonal tropical rainforests.</title>
        <authorList>
            <person name="Ng K.K.S."/>
            <person name="Kobayashi M.J."/>
            <person name="Fawcett J.A."/>
            <person name="Hatakeyama M."/>
            <person name="Paape T."/>
            <person name="Ng C.H."/>
            <person name="Ang C.C."/>
            <person name="Tnah L.H."/>
            <person name="Lee C.T."/>
            <person name="Nishiyama T."/>
            <person name="Sese J."/>
            <person name="O'Brien M.J."/>
            <person name="Copetti D."/>
            <person name="Mohd Noor M.I."/>
            <person name="Ong R.C."/>
            <person name="Putra M."/>
            <person name="Sireger I.Z."/>
            <person name="Indrioko S."/>
            <person name="Kosugi Y."/>
            <person name="Izuno A."/>
            <person name="Isagi Y."/>
            <person name="Lee S.L."/>
            <person name="Shimizu K.K."/>
        </authorList>
    </citation>
    <scope>NUCLEOTIDE SEQUENCE [LARGE SCALE GENOMIC DNA]</scope>
    <source>
        <strain evidence="1">214</strain>
    </source>
</reference>
<dbReference type="AlphaFoldDB" id="A0AAV5JDE3"/>
<dbReference type="Proteomes" id="UP001054252">
    <property type="component" value="Unassembled WGS sequence"/>
</dbReference>
<name>A0AAV5JDE3_9ROSI</name>
<dbReference type="EMBL" id="BPVZ01000030">
    <property type="protein sequence ID" value="GKV09542.1"/>
    <property type="molecule type" value="Genomic_DNA"/>
</dbReference>
<protein>
    <submittedName>
        <fullName evidence="1">Uncharacterized protein</fullName>
    </submittedName>
</protein>
<evidence type="ECO:0000313" key="1">
    <source>
        <dbReference type="EMBL" id="GKV09542.1"/>
    </source>
</evidence>